<organism evidence="1 2">
    <name type="scientific">Posidoniimonas corsicana</name>
    <dbReference type="NCBI Taxonomy" id="1938618"/>
    <lineage>
        <taxon>Bacteria</taxon>
        <taxon>Pseudomonadati</taxon>
        <taxon>Planctomycetota</taxon>
        <taxon>Planctomycetia</taxon>
        <taxon>Pirellulales</taxon>
        <taxon>Lacipirellulaceae</taxon>
        <taxon>Posidoniimonas</taxon>
    </lineage>
</organism>
<proteinExistence type="predicted"/>
<comment type="caution">
    <text evidence="1">The sequence shown here is derived from an EMBL/GenBank/DDBJ whole genome shotgun (WGS) entry which is preliminary data.</text>
</comment>
<sequence>MLRENWLPLPTILTALVLAAYSHPAELLGADLAPDAQSLNAQTRGSVIPVKGYRVEVAPFAVSGGRVLDMNDSRQLTYFVVRGGNDGFWYDGQTVSNLDPGIGREGIGLAINNAARVAGTVYGGGAGTRPQAAIWDDGVLQVLGQFGGTGAEAGAVNETGLIAGWFELSRSAAERRLFTWHGGQFVDWGPMPSVRGTVRSMNDAGEVVGHADGSLLQGWSWRDGEFTTLPDLAGGDDTAPADINASGVVVGGSYIDQAEIRAVKWIDSVVEKLPHPADALASDALSINDAGLIVGSIQTPEGNRSTAMIWEDDRFYDLETLVPDLGGWRLNVAREINNDGAILVDGISPTNTFGQVFLIPIPEPSAAVLMAAAMGLALSQRRCGWSASAQCKQTYCGDLVSRHSR</sequence>
<evidence type="ECO:0000313" key="1">
    <source>
        <dbReference type="EMBL" id="TWT35577.1"/>
    </source>
</evidence>
<reference evidence="1 2" key="1">
    <citation type="submission" date="2019-02" db="EMBL/GenBank/DDBJ databases">
        <title>Deep-cultivation of Planctomycetes and their phenomic and genomic characterization uncovers novel biology.</title>
        <authorList>
            <person name="Wiegand S."/>
            <person name="Jogler M."/>
            <person name="Boedeker C."/>
            <person name="Pinto D."/>
            <person name="Vollmers J."/>
            <person name="Rivas-Marin E."/>
            <person name="Kohn T."/>
            <person name="Peeters S.H."/>
            <person name="Heuer A."/>
            <person name="Rast P."/>
            <person name="Oberbeckmann S."/>
            <person name="Bunk B."/>
            <person name="Jeske O."/>
            <person name="Meyerdierks A."/>
            <person name="Storesund J.E."/>
            <person name="Kallscheuer N."/>
            <person name="Luecker S."/>
            <person name="Lage O.M."/>
            <person name="Pohl T."/>
            <person name="Merkel B.J."/>
            <person name="Hornburger P."/>
            <person name="Mueller R.-W."/>
            <person name="Bruemmer F."/>
            <person name="Labrenz M."/>
            <person name="Spormann A.M."/>
            <person name="Op Den Camp H."/>
            <person name="Overmann J."/>
            <person name="Amann R."/>
            <person name="Jetten M.S.M."/>
            <person name="Mascher T."/>
            <person name="Medema M.H."/>
            <person name="Devos D.P."/>
            <person name="Kaster A.-K."/>
            <person name="Ovreas L."/>
            <person name="Rohde M."/>
            <person name="Galperin M.Y."/>
            <person name="Jogler C."/>
        </authorList>
    </citation>
    <scope>NUCLEOTIDE SEQUENCE [LARGE SCALE GENOMIC DNA]</scope>
    <source>
        <strain evidence="1 2">KOR34</strain>
    </source>
</reference>
<dbReference type="EMBL" id="SIHJ01000001">
    <property type="protein sequence ID" value="TWT35577.1"/>
    <property type="molecule type" value="Genomic_DNA"/>
</dbReference>
<accession>A0A5C5VC86</accession>
<evidence type="ECO:0008006" key="3">
    <source>
        <dbReference type="Google" id="ProtNLM"/>
    </source>
</evidence>
<protein>
    <recommendedName>
        <fullName evidence="3">PEP-CTERM protein-sorting domain-containing protein</fullName>
    </recommendedName>
</protein>
<evidence type="ECO:0000313" key="2">
    <source>
        <dbReference type="Proteomes" id="UP000316714"/>
    </source>
</evidence>
<gene>
    <name evidence="1" type="ORF">KOR34_04700</name>
</gene>
<keyword evidence="2" id="KW-1185">Reference proteome</keyword>
<dbReference type="RefSeq" id="WP_146561860.1">
    <property type="nucleotide sequence ID" value="NZ_SIHJ01000001.1"/>
</dbReference>
<dbReference type="AlphaFoldDB" id="A0A5C5VC86"/>
<dbReference type="OrthoDB" id="292628at2"/>
<dbReference type="Proteomes" id="UP000316714">
    <property type="component" value="Unassembled WGS sequence"/>
</dbReference>
<name>A0A5C5VC86_9BACT</name>